<dbReference type="InParanoid" id="E4ZYT2"/>
<dbReference type="EMBL" id="FP929129">
    <property type="protein sequence ID" value="CBX96608.1"/>
    <property type="molecule type" value="Genomic_DNA"/>
</dbReference>
<keyword evidence="2" id="KW-1185">Reference proteome</keyword>
<dbReference type="Proteomes" id="UP000002668">
    <property type="component" value="Genome"/>
</dbReference>
<reference evidence="2" key="1">
    <citation type="journal article" date="2011" name="Nat. Commun.">
        <title>Effector diversification within compartments of the Leptosphaeria maculans genome affected by Repeat-Induced Point mutations.</title>
        <authorList>
            <person name="Rouxel T."/>
            <person name="Grandaubert J."/>
            <person name="Hane J.K."/>
            <person name="Hoede C."/>
            <person name="van de Wouw A.P."/>
            <person name="Couloux A."/>
            <person name="Dominguez V."/>
            <person name="Anthouard V."/>
            <person name="Bally P."/>
            <person name="Bourras S."/>
            <person name="Cozijnsen A.J."/>
            <person name="Ciuffetti L.M."/>
            <person name="Degrave A."/>
            <person name="Dilmaghani A."/>
            <person name="Duret L."/>
            <person name="Fudal I."/>
            <person name="Goodwin S.B."/>
            <person name="Gout L."/>
            <person name="Glaser N."/>
            <person name="Linglin J."/>
            <person name="Kema G.H.J."/>
            <person name="Lapalu N."/>
            <person name="Lawrence C.B."/>
            <person name="May K."/>
            <person name="Meyer M."/>
            <person name="Ollivier B."/>
            <person name="Poulain J."/>
            <person name="Schoch C.L."/>
            <person name="Simon A."/>
            <person name="Spatafora J.W."/>
            <person name="Stachowiak A."/>
            <person name="Turgeon B.G."/>
            <person name="Tyler B.M."/>
            <person name="Vincent D."/>
            <person name="Weissenbach J."/>
            <person name="Amselem J."/>
            <person name="Quesneville H."/>
            <person name="Oliver R.P."/>
            <person name="Wincker P."/>
            <person name="Balesdent M.-H."/>
            <person name="Howlett B.J."/>
        </authorList>
    </citation>
    <scope>NUCLEOTIDE SEQUENCE [LARGE SCALE GENOMIC DNA]</scope>
    <source>
        <strain evidence="2">JN3 / isolate v23.1.3 / race Av1-4-5-6-7-8</strain>
    </source>
</reference>
<accession>E4ZYT2</accession>
<sequence>MTPHRYLRGFAACPPKLEATLPAAASSFDLTALTPSPAIRNRNGRASVTGGIQNPAVDLSQGCFSLQGKRT</sequence>
<dbReference type="HOGENOM" id="CLU_2740495_0_0_1"/>
<evidence type="ECO:0000313" key="2">
    <source>
        <dbReference type="Proteomes" id="UP000002668"/>
    </source>
</evidence>
<name>E4ZYT2_LEPMJ</name>
<dbReference type="AlphaFoldDB" id="E4ZYT2"/>
<organism evidence="2">
    <name type="scientific">Leptosphaeria maculans (strain JN3 / isolate v23.1.3 / race Av1-4-5-6-7-8)</name>
    <name type="common">Blackleg fungus</name>
    <name type="synonym">Phoma lingam</name>
    <dbReference type="NCBI Taxonomy" id="985895"/>
    <lineage>
        <taxon>Eukaryota</taxon>
        <taxon>Fungi</taxon>
        <taxon>Dikarya</taxon>
        <taxon>Ascomycota</taxon>
        <taxon>Pezizomycotina</taxon>
        <taxon>Dothideomycetes</taxon>
        <taxon>Pleosporomycetidae</taxon>
        <taxon>Pleosporales</taxon>
        <taxon>Pleosporineae</taxon>
        <taxon>Leptosphaeriaceae</taxon>
        <taxon>Plenodomus</taxon>
        <taxon>Plenodomus lingam/Leptosphaeria maculans species complex</taxon>
    </lineage>
</organism>
<gene>
    <name evidence="1" type="ORF">LEMA_uP108730.1</name>
</gene>
<proteinExistence type="predicted"/>
<protein>
    <submittedName>
        <fullName evidence="1">Predicted protein</fullName>
    </submittedName>
</protein>
<dbReference type="VEuPathDB" id="FungiDB:LEMA_uP108730.1"/>
<evidence type="ECO:0000313" key="1">
    <source>
        <dbReference type="EMBL" id="CBX96608.1"/>
    </source>
</evidence>